<gene>
    <name evidence="2" type="ORF">ADL28_26205</name>
</gene>
<comment type="caution">
    <text evidence="2">The sequence shown here is derived from an EMBL/GenBank/DDBJ whole genome shotgun (WGS) entry which is preliminary data.</text>
</comment>
<keyword evidence="1" id="KW-0812">Transmembrane</keyword>
<name>A0A0X3W3C3_STRVO</name>
<dbReference type="AlphaFoldDB" id="A0A0X3W3C3"/>
<proteinExistence type="predicted"/>
<dbReference type="Proteomes" id="UP000053413">
    <property type="component" value="Unassembled WGS sequence"/>
</dbReference>
<evidence type="ECO:0000256" key="1">
    <source>
        <dbReference type="SAM" id="Phobius"/>
    </source>
</evidence>
<dbReference type="EMBL" id="LLZJ01000344">
    <property type="protein sequence ID" value="KUL50476.1"/>
    <property type="molecule type" value="Genomic_DNA"/>
</dbReference>
<evidence type="ECO:0000313" key="3">
    <source>
        <dbReference type="Proteomes" id="UP000053413"/>
    </source>
</evidence>
<feature type="transmembrane region" description="Helical" evidence="1">
    <location>
        <begin position="164"/>
        <end position="197"/>
    </location>
</feature>
<keyword evidence="1" id="KW-1133">Transmembrane helix</keyword>
<organism evidence="2 3">
    <name type="scientific">Streptomyces violaceusniger</name>
    <dbReference type="NCBI Taxonomy" id="68280"/>
    <lineage>
        <taxon>Bacteria</taxon>
        <taxon>Bacillati</taxon>
        <taxon>Actinomycetota</taxon>
        <taxon>Actinomycetes</taxon>
        <taxon>Kitasatosporales</taxon>
        <taxon>Streptomycetaceae</taxon>
        <taxon>Streptomyces</taxon>
        <taxon>Streptomyces violaceusniger group</taxon>
    </lineage>
</organism>
<reference evidence="3" key="1">
    <citation type="submission" date="2015-10" db="EMBL/GenBank/DDBJ databases">
        <authorList>
            <person name="Ju K.-S."/>
            <person name="Doroghazi J.R."/>
            <person name="Metcalf W.W."/>
        </authorList>
    </citation>
    <scope>NUCLEOTIDE SEQUENCE [LARGE SCALE GENOMIC DNA]</scope>
    <source>
        <strain evidence="3">NRRL F-8817</strain>
    </source>
</reference>
<protein>
    <submittedName>
        <fullName evidence="2">Uncharacterized protein</fullName>
    </submittedName>
</protein>
<evidence type="ECO:0000313" key="2">
    <source>
        <dbReference type="EMBL" id="KUL50476.1"/>
    </source>
</evidence>
<keyword evidence="1" id="KW-0472">Membrane</keyword>
<accession>A0A0X3W3C3</accession>
<dbReference type="OrthoDB" id="4180142at2"/>
<sequence>MATTFVISWLVGHQGKQRWTTEIVAATARRAYLALLNPPDVSGREPSSEAPFNSPQVTAVRALEEFAIALEKYAMQRALPDGRNPMPQVVAQYSSAAALVRELRDDVELDRIDGAKRALLEVERILKVLASGRMQDLAPNNVAAGDLLRSHHERKAWRGQMLRGLAFTLCLAGIVFALASSAVGIALATAAAAGLVAAWDKILRISVDPDGNRPANG</sequence>